<accession>A0ABS2U1E6</accession>
<proteinExistence type="predicted"/>
<dbReference type="RefSeq" id="WP_205359875.1">
    <property type="nucleotide sequence ID" value="NZ_JADKYB010000015.1"/>
</dbReference>
<name>A0ABS2U1E6_9ACTN</name>
<organism evidence="1 2">
    <name type="scientific">Actinacidiphila acididurans</name>
    <dbReference type="NCBI Taxonomy" id="2784346"/>
    <lineage>
        <taxon>Bacteria</taxon>
        <taxon>Bacillati</taxon>
        <taxon>Actinomycetota</taxon>
        <taxon>Actinomycetes</taxon>
        <taxon>Kitasatosporales</taxon>
        <taxon>Streptomycetaceae</taxon>
        <taxon>Actinacidiphila</taxon>
    </lineage>
</organism>
<keyword evidence="2" id="KW-1185">Reference proteome</keyword>
<gene>
    <name evidence="1" type="ORF">ITX44_26375</name>
</gene>
<reference evidence="1 2" key="1">
    <citation type="submission" date="2021-01" db="EMBL/GenBank/DDBJ databases">
        <title>Streptomyces acididurans sp. nov., isolated from a peat swamp forest soil.</title>
        <authorList>
            <person name="Chantavorakit T."/>
            <person name="Duangmal K."/>
        </authorList>
    </citation>
    <scope>NUCLEOTIDE SEQUENCE [LARGE SCALE GENOMIC DNA]</scope>
    <source>
        <strain evidence="1 2">KK5PA1</strain>
    </source>
</reference>
<evidence type="ECO:0000313" key="2">
    <source>
        <dbReference type="Proteomes" id="UP000749040"/>
    </source>
</evidence>
<protein>
    <submittedName>
        <fullName evidence="1">Uncharacterized protein</fullName>
    </submittedName>
</protein>
<comment type="caution">
    <text evidence="1">The sequence shown here is derived from an EMBL/GenBank/DDBJ whole genome shotgun (WGS) entry which is preliminary data.</text>
</comment>
<evidence type="ECO:0000313" key="1">
    <source>
        <dbReference type="EMBL" id="MBM9508013.1"/>
    </source>
</evidence>
<sequence>MTPLITDLWGDVEVDGTRRSEVCAFRWSFSTDEGPGEVCMPEDGTGLYLDATLPDSARLACSMRAFVPDDVEMVFCDEGYTFDVLVSPGASVAELIIEVNAQP</sequence>
<dbReference type="Proteomes" id="UP000749040">
    <property type="component" value="Unassembled WGS sequence"/>
</dbReference>
<dbReference type="EMBL" id="JADKYB010000015">
    <property type="protein sequence ID" value="MBM9508013.1"/>
    <property type="molecule type" value="Genomic_DNA"/>
</dbReference>